<dbReference type="AlphaFoldDB" id="A0A518AKZ7"/>
<feature type="transmembrane region" description="Helical" evidence="2">
    <location>
        <begin position="65"/>
        <end position="88"/>
    </location>
</feature>
<dbReference type="KEGG" id="amuc:Pan181_15700"/>
<evidence type="ECO:0000313" key="3">
    <source>
        <dbReference type="EMBL" id="QDU55381.1"/>
    </source>
</evidence>
<dbReference type="Proteomes" id="UP000315750">
    <property type="component" value="Chromosome"/>
</dbReference>
<proteinExistence type="predicted"/>
<feature type="region of interest" description="Disordered" evidence="1">
    <location>
        <begin position="1"/>
        <end position="23"/>
    </location>
</feature>
<keyword evidence="2" id="KW-0812">Transmembrane</keyword>
<name>A0A518AKZ7_9BACT</name>
<keyword evidence="2" id="KW-0472">Membrane</keyword>
<organism evidence="3 4">
    <name type="scientific">Aeoliella mucimassa</name>
    <dbReference type="NCBI Taxonomy" id="2527972"/>
    <lineage>
        <taxon>Bacteria</taxon>
        <taxon>Pseudomonadati</taxon>
        <taxon>Planctomycetota</taxon>
        <taxon>Planctomycetia</taxon>
        <taxon>Pirellulales</taxon>
        <taxon>Lacipirellulaceae</taxon>
        <taxon>Aeoliella</taxon>
    </lineage>
</organism>
<keyword evidence="2" id="KW-1133">Transmembrane helix</keyword>
<reference evidence="3 4" key="1">
    <citation type="submission" date="2019-02" db="EMBL/GenBank/DDBJ databases">
        <title>Deep-cultivation of Planctomycetes and their phenomic and genomic characterization uncovers novel biology.</title>
        <authorList>
            <person name="Wiegand S."/>
            <person name="Jogler M."/>
            <person name="Boedeker C."/>
            <person name="Pinto D."/>
            <person name="Vollmers J."/>
            <person name="Rivas-Marin E."/>
            <person name="Kohn T."/>
            <person name="Peeters S.H."/>
            <person name="Heuer A."/>
            <person name="Rast P."/>
            <person name="Oberbeckmann S."/>
            <person name="Bunk B."/>
            <person name="Jeske O."/>
            <person name="Meyerdierks A."/>
            <person name="Storesund J.E."/>
            <person name="Kallscheuer N."/>
            <person name="Luecker S."/>
            <person name="Lage O.M."/>
            <person name="Pohl T."/>
            <person name="Merkel B.J."/>
            <person name="Hornburger P."/>
            <person name="Mueller R.-W."/>
            <person name="Bruemmer F."/>
            <person name="Labrenz M."/>
            <person name="Spormann A.M."/>
            <person name="Op den Camp H."/>
            <person name="Overmann J."/>
            <person name="Amann R."/>
            <person name="Jetten M.S.M."/>
            <person name="Mascher T."/>
            <person name="Medema M.H."/>
            <person name="Devos D.P."/>
            <person name="Kaster A.-K."/>
            <person name="Ovreas L."/>
            <person name="Rohde M."/>
            <person name="Galperin M.Y."/>
            <person name="Jogler C."/>
        </authorList>
    </citation>
    <scope>NUCLEOTIDE SEQUENCE [LARGE SCALE GENOMIC DNA]</scope>
    <source>
        <strain evidence="3 4">Pan181</strain>
    </source>
</reference>
<feature type="transmembrane region" description="Helical" evidence="2">
    <location>
        <begin position="133"/>
        <end position="155"/>
    </location>
</feature>
<evidence type="ECO:0000313" key="4">
    <source>
        <dbReference type="Proteomes" id="UP000315750"/>
    </source>
</evidence>
<keyword evidence="4" id="KW-1185">Reference proteome</keyword>
<gene>
    <name evidence="3" type="ORF">Pan181_15700</name>
</gene>
<evidence type="ECO:0000256" key="1">
    <source>
        <dbReference type="SAM" id="MobiDB-lite"/>
    </source>
</evidence>
<feature type="transmembrane region" description="Helical" evidence="2">
    <location>
        <begin position="109"/>
        <end position="127"/>
    </location>
</feature>
<evidence type="ECO:0000256" key="2">
    <source>
        <dbReference type="SAM" id="Phobius"/>
    </source>
</evidence>
<sequence>MSNNPFQSPLEQTHPPTAIADKPATNDIQVDGNCLVVKPGAVLPNRCIRTNEPTPPQDRRRQTLYWLPVWLVVVAVLTLPLLPIVYFGTRKVCTITYSESRKSRARRHAFVVHAILVGIGLFLGMLISTSHGMWNASVVTTVGFLFTLIVTAFAARGPLKITRHNNNRFWINGFSSEYISALESGPL</sequence>
<protein>
    <submittedName>
        <fullName evidence="3">Uncharacterized protein</fullName>
    </submittedName>
</protein>
<accession>A0A518AKZ7</accession>
<feature type="compositionally biased region" description="Polar residues" evidence="1">
    <location>
        <begin position="1"/>
        <end position="15"/>
    </location>
</feature>
<dbReference type="EMBL" id="CP036278">
    <property type="protein sequence ID" value="QDU55381.1"/>
    <property type="molecule type" value="Genomic_DNA"/>
</dbReference>